<evidence type="ECO:0000256" key="1">
    <source>
        <dbReference type="ARBA" id="ARBA00023157"/>
    </source>
</evidence>
<reference evidence="6 7" key="1">
    <citation type="journal article" date="2018" name="Nat. Ecol. Evol.">
        <title>Shark genomes provide insights into elasmobranch evolution and the origin of vertebrates.</title>
        <authorList>
            <person name="Hara Y"/>
            <person name="Yamaguchi K"/>
            <person name="Onimaru K"/>
            <person name="Kadota M"/>
            <person name="Koyanagi M"/>
            <person name="Keeley SD"/>
            <person name="Tatsumi K"/>
            <person name="Tanaka K"/>
            <person name="Motone F"/>
            <person name="Kageyama Y"/>
            <person name="Nozu R"/>
            <person name="Adachi N"/>
            <person name="Nishimura O"/>
            <person name="Nakagawa R"/>
            <person name="Tanegashima C"/>
            <person name="Kiyatake I"/>
            <person name="Matsumoto R"/>
            <person name="Murakumo K"/>
            <person name="Nishida K"/>
            <person name="Terakita A"/>
            <person name="Kuratani S"/>
            <person name="Sato K"/>
            <person name="Hyodo S Kuraku.S."/>
        </authorList>
    </citation>
    <scope>NUCLEOTIDE SEQUENCE [LARGE SCALE GENOMIC DNA]</scope>
</reference>
<keyword evidence="4" id="KW-0812">Transmembrane</keyword>
<dbReference type="GO" id="GO:0045959">
    <property type="term" value="P:negative regulation of complement activation, classical pathway"/>
    <property type="evidence" value="ECO:0007669"/>
    <property type="project" value="TreeGrafter"/>
</dbReference>
<dbReference type="OrthoDB" id="7487745at2759"/>
<keyword evidence="4" id="KW-1133">Transmembrane helix</keyword>
<dbReference type="PROSITE" id="PS50923">
    <property type="entry name" value="SUSHI"/>
    <property type="match status" value="1"/>
</dbReference>
<dbReference type="AlphaFoldDB" id="A0A401RHJ7"/>
<proteinExistence type="predicted"/>
<name>A0A401RHJ7_CHIPU</name>
<evidence type="ECO:0000313" key="6">
    <source>
        <dbReference type="EMBL" id="GCC17623.1"/>
    </source>
</evidence>
<dbReference type="InterPro" id="IPR000436">
    <property type="entry name" value="Sushi_SCR_CCP_dom"/>
</dbReference>
<dbReference type="Gene3D" id="2.10.70.10">
    <property type="entry name" value="Complement Module, domain 1"/>
    <property type="match status" value="1"/>
</dbReference>
<evidence type="ECO:0000259" key="5">
    <source>
        <dbReference type="PROSITE" id="PS50923"/>
    </source>
</evidence>
<accession>A0A401RHJ7</accession>
<feature type="compositionally biased region" description="Polar residues" evidence="3">
    <location>
        <begin position="225"/>
        <end position="235"/>
    </location>
</feature>
<sequence length="272" mass="29532">CPLPPIPDHGDYICHPYPCDRYIHGTVLEFYCDPGYFLTNDYKYITCQYGQWFPSSQLFCQHADQAWSDSEESVLSTWKIVAFTAISVLLALLLVVFVKAFHIKLKSPCQAGDQDSSGSRHFVVVDGVPVVLPTYDEAVCNRTNSSSVPEVTAPAEQAQQEDQNPPAYPGRPVDRVVAANPTPAERPGQLDYLGPGEGEDSSPSMSFGTAATHPITEDTVDGPETENTASTSPSINIADGEWSRPAMEDPPTLVQLMVKYRGQAAGGGDVPH</sequence>
<keyword evidence="2" id="KW-0768">Sushi</keyword>
<evidence type="ECO:0000313" key="7">
    <source>
        <dbReference type="Proteomes" id="UP000287033"/>
    </source>
</evidence>
<dbReference type="Pfam" id="PF00084">
    <property type="entry name" value="Sushi"/>
    <property type="match status" value="1"/>
</dbReference>
<keyword evidence="4" id="KW-0472">Membrane</keyword>
<comment type="caution">
    <text evidence="6">The sequence shown here is derived from an EMBL/GenBank/DDBJ whole genome shotgun (WGS) entry which is preliminary data.</text>
</comment>
<feature type="transmembrane region" description="Helical" evidence="4">
    <location>
        <begin position="80"/>
        <end position="98"/>
    </location>
</feature>
<dbReference type="InterPro" id="IPR035976">
    <property type="entry name" value="Sushi/SCR/CCP_sf"/>
</dbReference>
<dbReference type="PANTHER" id="PTHR47007">
    <property type="entry name" value="SUSHI DOMAIN-CONTAINING PROTEIN 4"/>
    <property type="match status" value="1"/>
</dbReference>
<dbReference type="CDD" id="cd00033">
    <property type="entry name" value="CCP"/>
    <property type="match status" value="1"/>
</dbReference>
<feature type="region of interest" description="Disordered" evidence="3">
    <location>
        <begin position="143"/>
        <end position="248"/>
    </location>
</feature>
<dbReference type="PANTHER" id="PTHR47007:SF1">
    <property type="entry name" value="SUSHI DOMAIN-CONTAINING PROTEIN 4"/>
    <property type="match status" value="1"/>
</dbReference>
<dbReference type="EMBL" id="BEZZ01004175">
    <property type="protein sequence ID" value="GCC17623.1"/>
    <property type="molecule type" value="Genomic_DNA"/>
</dbReference>
<evidence type="ECO:0000256" key="4">
    <source>
        <dbReference type="SAM" id="Phobius"/>
    </source>
</evidence>
<evidence type="ECO:0000256" key="3">
    <source>
        <dbReference type="SAM" id="MobiDB-lite"/>
    </source>
</evidence>
<dbReference type="InterPro" id="IPR042985">
    <property type="entry name" value="SUSD4"/>
</dbReference>
<comment type="caution">
    <text evidence="2">Lacks conserved residue(s) required for the propagation of feature annotation.</text>
</comment>
<dbReference type="GO" id="GO:0045957">
    <property type="term" value="P:negative regulation of complement activation, alternative pathway"/>
    <property type="evidence" value="ECO:0007669"/>
    <property type="project" value="TreeGrafter"/>
</dbReference>
<dbReference type="SMART" id="SM00032">
    <property type="entry name" value="CCP"/>
    <property type="match status" value="1"/>
</dbReference>
<feature type="domain" description="Sushi" evidence="5">
    <location>
        <begin position="1"/>
        <end position="62"/>
    </location>
</feature>
<dbReference type="Proteomes" id="UP000287033">
    <property type="component" value="Unassembled WGS sequence"/>
</dbReference>
<evidence type="ECO:0000256" key="2">
    <source>
        <dbReference type="PROSITE-ProRule" id="PRU00302"/>
    </source>
</evidence>
<gene>
    <name evidence="6" type="ORF">chiPu_0021561</name>
</gene>
<keyword evidence="1" id="KW-1015">Disulfide bond</keyword>
<dbReference type="STRING" id="137246.A0A401RHJ7"/>
<protein>
    <recommendedName>
        <fullName evidence="5">Sushi domain-containing protein</fullName>
    </recommendedName>
</protein>
<dbReference type="SUPFAM" id="SSF57535">
    <property type="entry name" value="Complement control module/SCR domain"/>
    <property type="match status" value="1"/>
</dbReference>
<organism evidence="6 7">
    <name type="scientific">Chiloscyllium punctatum</name>
    <name type="common">Brownbanded bambooshark</name>
    <name type="synonym">Hemiscyllium punctatum</name>
    <dbReference type="NCBI Taxonomy" id="137246"/>
    <lineage>
        <taxon>Eukaryota</taxon>
        <taxon>Metazoa</taxon>
        <taxon>Chordata</taxon>
        <taxon>Craniata</taxon>
        <taxon>Vertebrata</taxon>
        <taxon>Chondrichthyes</taxon>
        <taxon>Elasmobranchii</taxon>
        <taxon>Galeomorphii</taxon>
        <taxon>Galeoidea</taxon>
        <taxon>Orectolobiformes</taxon>
        <taxon>Hemiscylliidae</taxon>
        <taxon>Chiloscyllium</taxon>
    </lineage>
</organism>
<keyword evidence="7" id="KW-1185">Reference proteome</keyword>
<feature type="non-terminal residue" evidence="6">
    <location>
        <position position="1"/>
    </location>
</feature>